<evidence type="ECO:0000256" key="1">
    <source>
        <dbReference type="SAM" id="MobiDB-lite"/>
    </source>
</evidence>
<evidence type="ECO:0000313" key="2">
    <source>
        <dbReference type="EMBL" id="OSC97771.1"/>
    </source>
</evidence>
<feature type="region of interest" description="Disordered" evidence="1">
    <location>
        <begin position="98"/>
        <end position="125"/>
    </location>
</feature>
<accession>A0A1Y2ICZ8</accession>
<protein>
    <submittedName>
        <fullName evidence="2">Uncharacterized protein</fullName>
    </submittedName>
</protein>
<keyword evidence="3" id="KW-1185">Reference proteome</keyword>
<organism evidence="2 3">
    <name type="scientific">Trametes coccinea (strain BRFM310)</name>
    <name type="common">Pycnoporus coccineus</name>
    <dbReference type="NCBI Taxonomy" id="1353009"/>
    <lineage>
        <taxon>Eukaryota</taxon>
        <taxon>Fungi</taxon>
        <taxon>Dikarya</taxon>
        <taxon>Basidiomycota</taxon>
        <taxon>Agaricomycotina</taxon>
        <taxon>Agaricomycetes</taxon>
        <taxon>Polyporales</taxon>
        <taxon>Polyporaceae</taxon>
        <taxon>Trametes</taxon>
    </lineage>
</organism>
<sequence>MFQVKPMMEKDFSKIVGRLWNCASKDTKDAFSEYAAAQNLLPDAQRTRSQRKRKVASRGVQKTRVYNARKSAENPYPDHTPWHFPPVERALPFSPDLASTASSALSSPGSSTWAPTTPASSVASIEDEPFKRAEFEKMAYENMMMAALRQGANAFTALQDGLSGHASGIAGIGNAGFQLHDSAQYTVARNPSRTQPTLLNAHRPASMPQQWYSPQQVQQATMVAQPTQLPRWNEDCAPLDAGFFDFATVVTGSSTSFNAQPQVVSAQAAYTYHPTAFTPAVPATAHAYGMPTPTVAHQSFAVTGPPQIPMSVDSMPLASQPTLAYDAQLDQSTYFAPVPYVPRASPAQAYTDGLDWGIGGDDSGAHSGDVSMFSGIEESSLDGPYDIQEVSAEAADPEWLQDMLFDGSVARVAPQAWSDLPSAS</sequence>
<dbReference type="OrthoDB" id="10518476at2759"/>
<proteinExistence type="predicted"/>
<reference evidence="2 3" key="1">
    <citation type="journal article" date="2015" name="Biotechnol. Biofuels">
        <title>Enhanced degradation of softwood versus hardwood by the white-rot fungus Pycnoporus coccineus.</title>
        <authorList>
            <person name="Couturier M."/>
            <person name="Navarro D."/>
            <person name="Chevret D."/>
            <person name="Henrissat B."/>
            <person name="Piumi F."/>
            <person name="Ruiz-Duenas F.J."/>
            <person name="Martinez A.T."/>
            <person name="Grigoriev I.V."/>
            <person name="Riley R."/>
            <person name="Lipzen A."/>
            <person name="Berrin J.G."/>
            <person name="Master E.R."/>
            <person name="Rosso M.N."/>
        </authorList>
    </citation>
    <scope>NUCLEOTIDE SEQUENCE [LARGE SCALE GENOMIC DNA]</scope>
    <source>
        <strain evidence="2 3">BRFM310</strain>
    </source>
</reference>
<dbReference type="AlphaFoldDB" id="A0A1Y2ICZ8"/>
<dbReference type="Proteomes" id="UP000193067">
    <property type="component" value="Unassembled WGS sequence"/>
</dbReference>
<dbReference type="EMBL" id="KZ084146">
    <property type="protein sequence ID" value="OSC97771.1"/>
    <property type="molecule type" value="Genomic_DNA"/>
</dbReference>
<gene>
    <name evidence="2" type="ORF">PYCCODRAFT_1481048</name>
</gene>
<feature type="compositionally biased region" description="Low complexity" evidence="1">
    <location>
        <begin position="98"/>
        <end position="124"/>
    </location>
</feature>
<name>A0A1Y2ICZ8_TRAC3</name>
<evidence type="ECO:0000313" key="3">
    <source>
        <dbReference type="Proteomes" id="UP000193067"/>
    </source>
</evidence>